<comment type="similarity">
    <text evidence="2">Belongs to the ATP12 family.</text>
</comment>
<dbReference type="SUPFAM" id="SSF160909">
    <property type="entry name" value="ATP12-like"/>
    <property type="match status" value="1"/>
</dbReference>
<keyword evidence="3" id="KW-0809">Transit peptide</keyword>
<comment type="subcellular location">
    <subcellularLocation>
        <location evidence="1">Mitochondrion</location>
    </subcellularLocation>
</comment>
<evidence type="ECO:0000256" key="5">
    <source>
        <dbReference type="ARBA" id="ARBA00023186"/>
    </source>
</evidence>
<gene>
    <name evidence="7" type="primary">atp12</name>
    <name evidence="7" type="ORF">HRR80_003489</name>
</gene>
<evidence type="ECO:0000313" key="7">
    <source>
        <dbReference type="EMBL" id="KAJ8992385.1"/>
    </source>
</evidence>
<dbReference type="Proteomes" id="UP001161757">
    <property type="component" value="Unassembled WGS sequence"/>
</dbReference>
<keyword evidence="5" id="KW-0143">Chaperone</keyword>
<dbReference type="Gene3D" id="3.30.2180.10">
    <property type="entry name" value="ATP12-like"/>
    <property type="match status" value="1"/>
</dbReference>
<dbReference type="GO" id="GO:0033615">
    <property type="term" value="P:mitochondrial proton-transporting ATP synthase complex assembly"/>
    <property type="evidence" value="ECO:0007669"/>
    <property type="project" value="TreeGrafter"/>
</dbReference>
<accession>A0AAN6IVD9</accession>
<evidence type="ECO:0000256" key="2">
    <source>
        <dbReference type="ARBA" id="ARBA00008231"/>
    </source>
</evidence>
<dbReference type="AlphaFoldDB" id="A0AAN6IVD9"/>
<dbReference type="InterPro" id="IPR011419">
    <property type="entry name" value="ATP12_ATP_synth-F1-assembly"/>
</dbReference>
<proteinExistence type="inferred from homology"/>
<dbReference type="PANTHER" id="PTHR21013:SF10">
    <property type="entry name" value="ATP SYNTHASE MITOCHONDRIAL F1 COMPLEX ASSEMBLY FACTOR 2"/>
    <property type="match status" value="1"/>
</dbReference>
<organism evidence="7 8">
    <name type="scientific">Exophiala dermatitidis</name>
    <name type="common">Black yeast-like fungus</name>
    <name type="synonym">Wangiella dermatitidis</name>
    <dbReference type="NCBI Taxonomy" id="5970"/>
    <lineage>
        <taxon>Eukaryota</taxon>
        <taxon>Fungi</taxon>
        <taxon>Dikarya</taxon>
        <taxon>Ascomycota</taxon>
        <taxon>Pezizomycotina</taxon>
        <taxon>Eurotiomycetes</taxon>
        <taxon>Chaetothyriomycetidae</taxon>
        <taxon>Chaetothyriales</taxon>
        <taxon>Herpotrichiellaceae</taxon>
        <taxon>Exophiala</taxon>
    </lineage>
</organism>
<sequence>MRTSSLRVASSGSKALRLQYVVARQSELAPSRRLTTSTQRAATALPITATGPPPSAPVATSSQYGDRVGERRRKAELLKQGKELRAEQQSSGKRTSPLKKRFWKDVHVKEVPEGYQVHLDSRPVRTPAKTILTVPRSKPHLAHAIAIEWDMLESAQQALKNHNIPMTSIVARAQDISEAEARGSTAIREEIITVMMRYLDTDTLLCWAPEHSTHDATQLETHPDRKETLRQIQIKTATPIISYLTTTVWPGVELRPVLEEGSIMPVQQSEMTRSVIRGWMAGLPAYELAALERAVLAGKSVLVGARLVVEWSEEFRDVQRSSEKRFGIEEAAEAATVEVRWQTAMWGEVEDTHDVENEDIRRQLGSAILLVSGVR</sequence>
<dbReference type="Gene3D" id="1.10.3580.10">
    <property type="entry name" value="ATP12 ATPase"/>
    <property type="match status" value="1"/>
</dbReference>
<dbReference type="EMBL" id="JAJGCB010000005">
    <property type="protein sequence ID" value="KAJ8992385.1"/>
    <property type="molecule type" value="Genomic_DNA"/>
</dbReference>
<evidence type="ECO:0000256" key="3">
    <source>
        <dbReference type="ARBA" id="ARBA00022946"/>
    </source>
</evidence>
<evidence type="ECO:0000256" key="1">
    <source>
        <dbReference type="ARBA" id="ARBA00004173"/>
    </source>
</evidence>
<dbReference type="InterPro" id="IPR042272">
    <property type="entry name" value="ATP12_ATP_synth-F1-assembly_N"/>
</dbReference>
<feature type="region of interest" description="Disordered" evidence="6">
    <location>
        <begin position="27"/>
        <end position="70"/>
    </location>
</feature>
<name>A0AAN6IVD9_EXODE</name>
<protein>
    <submittedName>
        <fullName evidence="7">ATP synthase mitochondrial F1 complex assembly factor 2</fullName>
    </submittedName>
</protein>
<evidence type="ECO:0000256" key="6">
    <source>
        <dbReference type="SAM" id="MobiDB-lite"/>
    </source>
</evidence>
<dbReference type="Pfam" id="PF07542">
    <property type="entry name" value="ATP12"/>
    <property type="match status" value="1"/>
</dbReference>
<evidence type="ECO:0000256" key="4">
    <source>
        <dbReference type="ARBA" id="ARBA00023128"/>
    </source>
</evidence>
<reference evidence="7" key="1">
    <citation type="submission" date="2023-01" db="EMBL/GenBank/DDBJ databases">
        <title>Exophiala dermititidis isolated from Cystic Fibrosis Patient.</title>
        <authorList>
            <person name="Kurbessoian T."/>
            <person name="Crocker A."/>
            <person name="Murante D."/>
            <person name="Hogan D.A."/>
            <person name="Stajich J.E."/>
        </authorList>
    </citation>
    <scope>NUCLEOTIDE SEQUENCE</scope>
    <source>
        <strain evidence="7">Ex8</strain>
    </source>
</reference>
<dbReference type="PANTHER" id="PTHR21013">
    <property type="entry name" value="ATP SYNTHASE MITOCHONDRIAL F1 COMPLEX ASSEMBLY FACTOR 2/ATP12 PROTEIN, MITOCHONDRIAL PRECURSOR"/>
    <property type="match status" value="1"/>
</dbReference>
<evidence type="ECO:0000313" key="8">
    <source>
        <dbReference type="Proteomes" id="UP001161757"/>
    </source>
</evidence>
<dbReference type="InterPro" id="IPR023335">
    <property type="entry name" value="ATP12_ortho_dom_sf"/>
</dbReference>
<comment type="caution">
    <text evidence="7">The sequence shown here is derived from an EMBL/GenBank/DDBJ whole genome shotgun (WGS) entry which is preliminary data.</text>
</comment>
<dbReference type="GO" id="GO:0005739">
    <property type="term" value="C:mitochondrion"/>
    <property type="evidence" value="ECO:0007669"/>
    <property type="project" value="UniProtKB-SubCell"/>
</dbReference>
<keyword evidence="4" id="KW-0496">Mitochondrion</keyword>